<dbReference type="PROSITE" id="PS50005">
    <property type="entry name" value="TPR"/>
    <property type="match status" value="1"/>
</dbReference>
<evidence type="ECO:0000256" key="2">
    <source>
        <dbReference type="ARBA" id="ARBA00022803"/>
    </source>
</evidence>
<accession>A0A9Q4KN87</accession>
<dbReference type="PANTHER" id="PTHR44943:SF4">
    <property type="entry name" value="TPR REPEAT-CONTAINING PROTEIN MJ0798"/>
    <property type="match status" value="1"/>
</dbReference>
<name>A0A9Q4KN87_9EURY</name>
<dbReference type="InterPro" id="IPR051685">
    <property type="entry name" value="Ycf3/AcsC/BcsC/TPR_MFPF"/>
</dbReference>
<dbReference type="Pfam" id="PF13181">
    <property type="entry name" value="TPR_8"/>
    <property type="match status" value="1"/>
</dbReference>
<gene>
    <name evidence="4" type="ORF">L0665_02735</name>
</gene>
<organism evidence="4 5">
    <name type="scientific">Methanogenium marinum</name>
    <dbReference type="NCBI Taxonomy" id="348610"/>
    <lineage>
        <taxon>Archaea</taxon>
        <taxon>Methanobacteriati</taxon>
        <taxon>Methanobacteriota</taxon>
        <taxon>Stenosarchaea group</taxon>
        <taxon>Methanomicrobia</taxon>
        <taxon>Methanomicrobiales</taxon>
        <taxon>Methanomicrobiaceae</taxon>
        <taxon>Methanogenium</taxon>
    </lineage>
</organism>
<dbReference type="PROSITE" id="PS50293">
    <property type="entry name" value="TPR_REGION"/>
    <property type="match status" value="1"/>
</dbReference>
<comment type="caution">
    <text evidence="4">The sequence shown here is derived from an EMBL/GenBank/DDBJ whole genome shotgun (WGS) entry which is preliminary data.</text>
</comment>
<dbReference type="PANTHER" id="PTHR44943">
    <property type="entry name" value="CELLULOSE SYNTHASE OPERON PROTEIN C"/>
    <property type="match status" value="1"/>
</dbReference>
<evidence type="ECO:0000256" key="1">
    <source>
        <dbReference type="ARBA" id="ARBA00022737"/>
    </source>
</evidence>
<evidence type="ECO:0000313" key="4">
    <source>
        <dbReference type="EMBL" id="MDE4907533.1"/>
    </source>
</evidence>
<sequence length="177" mass="19572">MIKKAIHHTRSDQKQTNRISIAAIAALLIMSFVLSSGCITKGDTSPGGTKVTVVSFAVDNSSISASDPEAERLFIDGLTYNAQNGRFEEAIACFDEAIAIDPDFAEAWFGKGISNYNLQRYDEALTSFDEAIAINPDFKDAWYFKGTTLTDMGRDDEAAYYFEQAERCNTEHSLPEK</sequence>
<keyword evidence="1" id="KW-0677">Repeat</keyword>
<protein>
    <submittedName>
        <fullName evidence="4">Tetratricopeptide repeat protein</fullName>
    </submittedName>
</protein>
<dbReference type="Gene3D" id="1.25.40.10">
    <property type="entry name" value="Tetratricopeptide repeat domain"/>
    <property type="match status" value="1"/>
</dbReference>
<dbReference type="InterPro" id="IPR011990">
    <property type="entry name" value="TPR-like_helical_dom_sf"/>
</dbReference>
<reference evidence="4" key="1">
    <citation type="submission" date="2022-01" db="EMBL/GenBank/DDBJ databases">
        <title>Draft genome of Methanogenium marinum DSM 15558.</title>
        <authorList>
            <person name="Chen S.-C."/>
            <person name="You Y.-T."/>
        </authorList>
    </citation>
    <scope>NUCLEOTIDE SEQUENCE</scope>
    <source>
        <strain evidence="4">DSM 15558</strain>
    </source>
</reference>
<feature type="repeat" description="TPR" evidence="3">
    <location>
        <begin position="105"/>
        <end position="138"/>
    </location>
</feature>
<dbReference type="RefSeq" id="WP_274924183.1">
    <property type="nucleotide sequence ID" value="NZ_JAKELO010000002.1"/>
</dbReference>
<dbReference type="SMART" id="SM00028">
    <property type="entry name" value="TPR"/>
    <property type="match status" value="3"/>
</dbReference>
<keyword evidence="5" id="KW-1185">Reference proteome</keyword>
<dbReference type="Pfam" id="PF13432">
    <property type="entry name" value="TPR_16"/>
    <property type="match status" value="1"/>
</dbReference>
<evidence type="ECO:0000256" key="3">
    <source>
        <dbReference type="PROSITE-ProRule" id="PRU00339"/>
    </source>
</evidence>
<keyword evidence="2 3" id="KW-0802">TPR repeat</keyword>
<dbReference type="Proteomes" id="UP001143747">
    <property type="component" value="Unassembled WGS sequence"/>
</dbReference>
<dbReference type="InterPro" id="IPR019734">
    <property type="entry name" value="TPR_rpt"/>
</dbReference>
<dbReference type="EMBL" id="JAKELO010000002">
    <property type="protein sequence ID" value="MDE4907533.1"/>
    <property type="molecule type" value="Genomic_DNA"/>
</dbReference>
<dbReference type="AlphaFoldDB" id="A0A9Q4KN87"/>
<evidence type="ECO:0000313" key="5">
    <source>
        <dbReference type="Proteomes" id="UP001143747"/>
    </source>
</evidence>
<dbReference type="SUPFAM" id="SSF48452">
    <property type="entry name" value="TPR-like"/>
    <property type="match status" value="1"/>
</dbReference>
<proteinExistence type="predicted"/>